<protein>
    <submittedName>
        <fullName evidence="3">Type I-E CRISPR-associated protein Cas7/Cse4/CasC</fullName>
    </submittedName>
</protein>
<evidence type="ECO:0000256" key="1">
    <source>
        <dbReference type="SAM" id="MobiDB-lite"/>
    </source>
</evidence>
<dbReference type="EMBL" id="JAOTML010000004">
    <property type="protein sequence ID" value="MCY3053234.1"/>
    <property type="molecule type" value="Genomic_DNA"/>
</dbReference>
<dbReference type="AlphaFoldDB" id="A0A0X8FDA3"/>
<dbReference type="KEGG" id="aun:AWM73_00835"/>
<evidence type="ECO:0000313" key="3">
    <source>
        <dbReference type="EMBL" id="QPS01538.1"/>
    </source>
</evidence>
<evidence type="ECO:0000313" key="2">
    <source>
        <dbReference type="EMBL" id="MCY3053234.1"/>
    </source>
</evidence>
<dbReference type="Pfam" id="PF09344">
    <property type="entry name" value="Cas_CT1975"/>
    <property type="match status" value="1"/>
</dbReference>
<gene>
    <name evidence="3" type="primary">cas7e</name>
    <name evidence="3" type="ORF">I6G68_00185</name>
    <name evidence="2" type="ORF">ODY43_04440</name>
</gene>
<reference evidence="2" key="2">
    <citation type="submission" date="2022-09" db="EMBL/GenBank/DDBJ databases">
        <title>Aerococcus urinae taxonomy study.</title>
        <authorList>
            <person name="Christensen J."/>
            <person name="Senneby E."/>
        </authorList>
    </citation>
    <scope>NUCLEOTIDE SEQUENCE</scope>
    <source>
        <strain evidence="2">NLD-066-U95</strain>
    </source>
</reference>
<dbReference type="Proteomes" id="UP000594771">
    <property type="component" value="Chromosome"/>
</dbReference>
<dbReference type="NCBIfam" id="TIGR01869">
    <property type="entry name" value="casC_Cse4"/>
    <property type="match status" value="1"/>
</dbReference>
<dbReference type="Proteomes" id="UP001069145">
    <property type="component" value="Unassembled WGS sequence"/>
</dbReference>
<reference evidence="3 4" key="1">
    <citation type="submission" date="2020-12" db="EMBL/GenBank/DDBJ databases">
        <title>FDA dAtabase for Regulatory Grade micrObial Sequences (FDA-ARGOS): Supporting development and validation of Infectious Disease Dx tests.</title>
        <authorList>
            <person name="Sproer C."/>
            <person name="Gronow S."/>
            <person name="Severitt S."/>
            <person name="Schroder I."/>
            <person name="Tallon L."/>
            <person name="Sadzewicz L."/>
            <person name="Zhao X."/>
            <person name="Boylan J."/>
            <person name="Ott S."/>
            <person name="Bowen H."/>
            <person name="Vavikolanu K."/>
            <person name="Mehta A."/>
            <person name="Aluvathingal J."/>
            <person name="Nadendla S."/>
            <person name="Lowell S."/>
            <person name="Myers T."/>
            <person name="Yan Y."/>
            <person name="Sichtig H."/>
        </authorList>
    </citation>
    <scope>NUCLEOTIDE SEQUENCE [LARGE SCALE GENOMIC DNA]</scope>
    <source>
        <strain evidence="3 4">FDAARGOS_911</strain>
    </source>
</reference>
<dbReference type="EMBL" id="CP065662">
    <property type="protein sequence ID" value="QPS01538.1"/>
    <property type="molecule type" value="Genomic_DNA"/>
</dbReference>
<evidence type="ECO:0000313" key="4">
    <source>
        <dbReference type="Proteomes" id="UP000594771"/>
    </source>
</evidence>
<organism evidence="3 4">
    <name type="scientific">Aerococcus urinae</name>
    <dbReference type="NCBI Taxonomy" id="1376"/>
    <lineage>
        <taxon>Bacteria</taxon>
        <taxon>Bacillati</taxon>
        <taxon>Bacillota</taxon>
        <taxon>Bacilli</taxon>
        <taxon>Lactobacillales</taxon>
        <taxon>Aerococcaceae</taxon>
        <taxon>Aerococcus</taxon>
    </lineage>
</organism>
<dbReference type="OrthoDB" id="6063at2"/>
<dbReference type="RefSeq" id="WP_060777640.1">
    <property type="nucleotide sequence ID" value="NZ_CAJHLF010000001.1"/>
</dbReference>
<dbReference type="InterPro" id="IPR010148">
    <property type="entry name" value="CRISPR-assoc_prot_CT1975"/>
</dbReference>
<name>A0A0X8FDA3_9LACT</name>
<feature type="region of interest" description="Disordered" evidence="1">
    <location>
        <begin position="18"/>
        <end position="38"/>
    </location>
</feature>
<accession>A0A0X8FDA3</accession>
<sequence length="374" mass="41595">MKNNERIFVDIHAIQTVPPSNVNRDDTGSPKTAQYGGVRRARVSSQSWKRAMREYFYENSAQSNVGVRTLQIVRYLADKIHILDNTMDDESAMKLADETINKAGIKTAAPKGSKDKGHKQAKALFFLGDTQANELAQAAVDGVTDKKVLQNILRDNPAIDIALFGRMVADDPSLNEDASSQVAHAISTHAVRPEFDFYTAVDDLAPEDNAGAGMLGTVEYNSSTLYRYANVAVHELSRQLDDPKATLNTLKLFIESFTKSMPTGKINTFANQTLPQALLVTVRDDRPVNLVSAFEKPVKTQEGYVEQSIKQLFSEYHKVEKIMDLPLKTFYLVLDDQDIDCDEGKQEDGLTQLLNDFDEFVGPLIEKVQDQGDA</sequence>
<keyword evidence="5" id="KW-1185">Reference proteome</keyword>
<evidence type="ECO:0000313" key="5">
    <source>
        <dbReference type="Proteomes" id="UP001069145"/>
    </source>
</evidence>
<dbReference type="GeneID" id="35767277"/>
<proteinExistence type="predicted"/>